<evidence type="ECO:0000313" key="2">
    <source>
        <dbReference type="Proteomes" id="UP000051952"/>
    </source>
</evidence>
<keyword evidence="2" id="KW-1185">Reference proteome</keyword>
<dbReference type="VEuPathDB" id="TriTrypDB:BSAL_07865"/>
<name>A0A0S4J6B6_BODSA</name>
<dbReference type="OrthoDB" id="417798at2759"/>
<accession>A0A0S4J6B6</accession>
<proteinExistence type="predicted"/>
<gene>
    <name evidence="1" type="ORF">BSAL_07865</name>
</gene>
<evidence type="ECO:0008006" key="3">
    <source>
        <dbReference type="Google" id="ProtNLM"/>
    </source>
</evidence>
<dbReference type="SUPFAM" id="SSF52540">
    <property type="entry name" value="P-loop containing nucleoside triphosphate hydrolases"/>
    <property type="match status" value="1"/>
</dbReference>
<organism evidence="1 2">
    <name type="scientific">Bodo saltans</name>
    <name type="common">Flagellated protozoan</name>
    <dbReference type="NCBI Taxonomy" id="75058"/>
    <lineage>
        <taxon>Eukaryota</taxon>
        <taxon>Discoba</taxon>
        <taxon>Euglenozoa</taxon>
        <taxon>Kinetoplastea</taxon>
        <taxon>Metakinetoplastina</taxon>
        <taxon>Eubodonida</taxon>
        <taxon>Bodonidae</taxon>
        <taxon>Bodo</taxon>
    </lineage>
</organism>
<evidence type="ECO:0000313" key="1">
    <source>
        <dbReference type="EMBL" id="CUG86994.1"/>
    </source>
</evidence>
<dbReference type="Proteomes" id="UP000051952">
    <property type="component" value="Unassembled WGS sequence"/>
</dbReference>
<dbReference type="InterPro" id="IPR027417">
    <property type="entry name" value="P-loop_NTPase"/>
</dbReference>
<dbReference type="EMBL" id="CYKH01001421">
    <property type="protein sequence ID" value="CUG86994.1"/>
    <property type="molecule type" value="Genomic_DNA"/>
</dbReference>
<sequence>MINYKWNTWSSIEEFTHQAESHGADASKKSSLLWLPPQHREFAFIEDIEGHLKEFGCEYVVAVKGSDDERGDLVRRQLFLNVMHKVEDGKEFQYTLRRMSCHRLERVTAAVRKDGKFNKTIHHRDVLFVAYCGLVLKREHHLSVSEFYGTGSTRNQSKQHVLVPPHELDSLLKLSWTDFCSAMCRDAVDLPRQQPLCVAHYAQELVRFLIPSYTFSIGPIPDPSLWGFRFTVDDVEDLYHSRCTQERLLIIGDSLDHKRCFVDSQVILNDSARKIQLYMVNLAYSIHILLWGLYSNDGRLLETFRSNEELLVALDESIPLRERNEAIDYLLRMLVVAKEARRCDCANRFPWKAMPECPILHHFWESAPDLALFNNVHQRTPKDLEEMIRQDITFDDIRLLLVYWKHSNDRIGIISDESDGSRSLSKHWEKTLQLSDNPLLRVALILGTDQSTSDKRHGEGIDRAIPILVSYIRKIVLSVRLCHENVRKMDTKYWRFSGGERSVITIPYGRKVIVVREIQPERLHSTRIVDIGMNLKGRYSIADDPGGLHELCELEHDEADESHNLRGFMLQTARKRGGNFDFHGFCDGDFGGVHEVRITVDLPSTCDPGASQFDDLQFRVKIDNEDAQVCSVIAVSNRTSASTAIDSEEDVAQAATFLRLGIHLHDVVGIKPDHVVLESGESLGAALDGETLLESENQSSLTPEHRSQAMQISPALLSLLSRTHRYLQQFWRSTIEPECPELMHLFTGGIRVLGLAKADVLHAVLTLENAMYTVQNVSIDDISFATQYDKLKRLTSRATMSLIHLTVLSPLPDVSTAKLVNLTRNSSLRLVIEASENTVLFFEDPSVSHSCVELLERCVQAVERHSPLGKILDSSSKRTMHRSHEAAHIQPKELELASRNVILWSELQYSMLSLESLLTFVRTQHQRQVGKTRLLSIVVCGEHMLVNPLLNNNSGGDVVFENLGRSTNQYDQIQELLLKNPRKSIVVSLFSFDLSTTVFDNAVNGLDNVSERIEPSFIFHPDLVIQMFDTESQEERVARILGCRPNDWKQFPRLSRFVEVFEVSADDALRRNRILPTFQAFLGNMALCAFLPHWTSLTLYMFYILRVELTLEQVGDLVEKNTNNIFSRSIWNSVRLDATEVHLQPSFVVVSRQHHLSASSSGGFTEILHSQSAISSAVREGRYVSASMLRKWLHLLPSANEVQHFIAHALSPLSVFFEDPKTTASLLLQAIPSQTRRNEIAPLWAERLLSHLQCQSLNANFDLVEPSEKKFLSVVRFVLASVGVAGAEVTGSDLDNLSDLGVIVDVPENHELPLIQLLLSLDNENALVAQVHLSKYLLGAEGGISDDVVNGVMEHSHSSLGALFARVILEADVDSCLFHHQDIRQIATWARNDVLASTSNSLLRKQTLERITPAGWLELLISSIEAASPGEKWLKMTTIVQCIPKIESKLIEDMTEWGHQRQQSNKSSISHLITAFLVFHYRSEPEAQVPKRLWGITHLLGTYTNVNCDTIDIIYDPFVSAFKWPLQPLEHCEAANMFSRNLCRALIETLRTILFCEGSQVPQIKHFELGCQLIKASTTASSQRFAVNFIMDGHYQQTLSQLEFEQIKFVSAAFLFVDPLAPSIISLKDKAVILLLSKALHSSGELQVHFADVVKNNIETASHLVLALIGWIEYVPTTFLRTLARFGKEMWSNRVHIAPMQSHTIWNSQSLANGKKTPPYIISFVPRPLPQEQFDKYMVPSLVSFSAPSAHGPAADLPSFEVSNGVNEQLIRKNLEYMIACFNLNNARALGSPVPSHEFISVKLIILWFACLGASHQKIVDLIKFSSPDVLVRFSEFLEMKTHALTISTKVLPNVVDVQLRRPFAVPTRLFQLDTEDGRMQIREALLVQAEGSDDLSFLSSATSKEMIVIEFAKIAAAKFICICCSLRLNGEADSIIMHANDMIQPCLLLQKLKMNDLAKLFCKTMVDVEELSPDDRGILMLTAIPHSAELVEAMTQSAHAISASMYDEIQYFSAPGVAMNCLRQDVDNTSEYEEKHLTEVIASVSAPVSGRIEFPDQTSLSKRPKSVVRPVEQIYSLFQENATARADSVTRNRFVEDHEDASDNAVNQYLSLELARKKYSGRSIDISLIMRLVWDNEKQNSFYLTLVVTPGSAWPLGRAGNLEISDDVSGRDLLSLFNSHHEAWNYCRAMMGPVTLVGKGFFLFRSRDNPSVWRCFLGHSIARAQPSTSSQDPSADCRFYFWHIAAYHAALCVPISRALTTLLHILCGAVFTSIGGAQPFEGETMDAYKIRVLETLTSLIDENLEVARSAAAPLLAYTRLLLRFAQRMRSAGGKMWKRTLSDFHDMFPSAAAPPRTGSIHDVEIDVLTHILGELIVDHSEMASMPQILDEDPSCFVPKQLITNQSFQVDLDFFKTPESKEQLASFLSQGTVHQDILKCVQLLSSATDIETALSILSERRQERCNKLRHVDLAFHPLPIDHAWSMLLDWTDKSVGAAESLHNAAANSNGAAESRVRSDFAEKIKTLRARFHENLAKNYLQMKPVPLGEGIGKRMNNEMEHCWMHLNLSDKHYRRLEPSQKPSPHVLWVDASSDSFQNGSPDPVAYILDALFCYRDVRDEPQFVPLSIQRKTKITVETLSGSAPSQLVGTIEGSTIAFDNAALSRPALFTMEPTDTIISGKRVVRFRENVAPHDMLSKKANGWWMLAPPSSNTGAQFFHATISDDHPDFSLKLAKAETQFRALMFRWFAAVIGSPLSLEWKIFFVHHAHVNSEKSPPTTTPLIGYCLAKLCPSRDVREALLGALGFRPNRLCARRDKVFGVIVTPDQLDFQNSEWNEILDKVGPITLKASLTEPEQYLEIVKNFALLTTHVVVEGKPFVSDELMKWCSEFTKRYPWRTIIFVQCSVRQNMPEIRDRVVDLNEMPLDQPKSIEICFDPDARTRYIASRDAETRLPGKCLSSSRISNWSLMTQKFVEGASNLRVVLLVSAPGAGKTMELANIEYSMSHGPSPTRFINFDCSGDALVQQALVTLLDNALLGVELGVEDVVLVADEYHMLSRSKKAEFLRWAESKIGHMRIVLIANRDDIDDELLSQRLMNVSGSEQTGSMIWRARVGASKILEALSTVRMNPPSTAHKTVVFFSTIRTLISDSVVSLRMASETCTSPFYHETISTPLEVSLRAKLQPENAPFVMLFLKSFDAIYKSLSASSFTASSIVDSFNQTFDPIDLLAFTAMLPALLLWNGNANTHHEDDLECDKFLSFVEFVSHTSAYHVHPAVRLSAWTSHTISEVEKRRPRLANVVHSTLTYRPIDSLLTTMQKLNFIDHPSFFPIIRVVGIAGSQRCDLDRCPTLVFPHHPSLEGIYVALARHEALDWGVINKQWIREPVTDLDTLMKILRVVPPEKILMHLPQANAYSLLQRDLRYAQIRGISAQQPSGTTTTATSSEITSENGRFQNIVLCHYPWDAVERENGLIAPYFWSVWNYATALPLDDDGDKWINFIKEYVPPPRAPSVNDVNYQKRLRSAFLRWAAAHGRPSIPQNDATERTIIAARVFLRLSEEYFSGEKDENRQHALLWRSDVIAPLAAVKYPSLEKEGPIENRRNVLGVIRAFQIASYEKLRPHSRWPRDMQLLSKVSDRRTLLSIDDVNMLAEFVSLNDTTPPRIIGAMLQASPAGGLRPALQNDLLSVSAFVDGIHLCEISSEDLIVKNVSVQLLLRARSGTQAAYCFTANCEVARILQDFIDQN</sequence>
<protein>
    <recommendedName>
        <fullName evidence="3">AAA+ ATPase domain-containing protein</fullName>
    </recommendedName>
</protein>
<reference evidence="2" key="1">
    <citation type="submission" date="2015-09" db="EMBL/GenBank/DDBJ databases">
        <authorList>
            <consortium name="Pathogen Informatics"/>
        </authorList>
    </citation>
    <scope>NUCLEOTIDE SEQUENCE [LARGE SCALE GENOMIC DNA]</scope>
    <source>
        <strain evidence="2">Lake Konstanz</strain>
    </source>
</reference>